<gene>
    <name evidence="2" type="ORF">IPN02_16450</name>
</gene>
<feature type="region of interest" description="Disordered" evidence="1">
    <location>
        <begin position="1"/>
        <end position="24"/>
    </location>
</feature>
<reference evidence="2 3" key="1">
    <citation type="submission" date="2020-10" db="EMBL/GenBank/DDBJ databases">
        <title>Connecting structure to function with the recovery of over 1000 high-quality activated sludge metagenome-assembled genomes encoding full-length rRNA genes using long-read sequencing.</title>
        <authorList>
            <person name="Singleton C.M."/>
            <person name="Petriglieri F."/>
            <person name="Kristensen J.M."/>
            <person name="Kirkegaard R.H."/>
            <person name="Michaelsen T.Y."/>
            <person name="Andersen M.H."/>
            <person name="Karst S.M."/>
            <person name="Dueholm M.S."/>
            <person name="Nielsen P.H."/>
            <person name="Albertsen M."/>
        </authorList>
    </citation>
    <scope>NUCLEOTIDE SEQUENCE [LARGE SCALE GENOMIC DNA]</scope>
    <source>
        <strain evidence="2">Lyne_18-Q3-R50-59_MAXAC.006</strain>
    </source>
</reference>
<dbReference type="AlphaFoldDB" id="A0A936NEY4"/>
<name>A0A936NEY4_9ACTN</name>
<proteinExistence type="predicted"/>
<protein>
    <submittedName>
        <fullName evidence="2">Uncharacterized protein</fullName>
    </submittedName>
</protein>
<comment type="caution">
    <text evidence="2">The sequence shown here is derived from an EMBL/GenBank/DDBJ whole genome shotgun (WGS) entry which is preliminary data.</text>
</comment>
<evidence type="ECO:0000313" key="2">
    <source>
        <dbReference type="EMBL" id="MBK9298389.1"/>
    </source>
</evidence>
<accession>A0A936NEY4</accession>
<sequence length="50" mass="5592">MGSSAERRRRGAAAAQRGPDRRRLPFAEENSVDVWLARIRGGDHDFGQVL</sequence>
<dbReference type="Proteomes" id="UP000727993">
    <property type="component" value="Unassembled WGS sequence"/>
</dbReference>
<dbReference type="EMBL" id="JADJZA010000009">
    <property type="protein sequence ID" value="MBK9298389.1"/>
    <property type="molecule type" value="Genomic_DNA"/>
</dbReference>
<evidence type="ECO:0000256" key="1">
    <source>
        <dbReference type="SAM" id="MobiDB-lite"/>
    </source>
</evidence>
<organism evidence="2 3">
    <name type="scientific">Candidatus Neomicrothrix subdominans</name>
    <dbReference type="NCBI Taxonomy" id="2954438"/>
    <lineage>
        <taxon>Bacteria</taxon>
        <taxon>Bacillati</taxon>
        <taxon>Actinomycetota</taxon>
        <taxon>Acidimicrobiia</taxon>
        <taxon>Acidimicrobiales</taxon>
        <taxon>Microthrixaceae</taxon>
        <taxon>Candidatus Neomicrothrix</taxon>
    </lineage>
</organism>
<evidence type="ECO:0000313" key="3">
    <source>
        <dbReference type="Proteomes" id="UP000727993"/>
    </source>
</evidence>